<dbReference type="RefSeq" id="WP_003473554.1">
    <property type="nucleotide sequence ID" value="NZ_APML01000072.1"/>
</dbReference>
<dbReference type="AlphaFoldDB" id="N4WMU5"/>
<gene>
    <name evidence="2" type="ORF">J416_14046</name>
</gene>
<protein>
    <submittedName>
        <fullName evidence="2">Uncharacterized protein</fullName>
    </submittedName>
</protein>
<evidence type="ECO:0000313" key="3">
    <source>
        <dbReference type="Proteomes" id="UP000012283"/>
    </source>
</evidence>
<sequence length="94" mass="10472">MKKTSLLFSFLSGFFILLFLLFFGSILYAVIGYELEWRSFDVDLFGIDILIVEISDGEGFSFTAGIGLFMVALIGGLLNMILTKVIKTRTISKS</sequence>
<evidence type="ECO:0000256" key="1">
    <source>
        <dbReference type="SAM" id="Phobius"/>
    </source>
</evidence>
<name>N4WMU5_9BACI</name>
<organism evidence="2 3">
    <name type="scientific">Gracilibacillus halophilus YIM-C55.5</name>
    <dbReference type="NCBI Taxonomy" id="1308866"/>
    <lineage>
        <taxon>Bacteria</taxon>
        <taxon>Bacillati</taxon>
        <taxon>Bacillota</taxon>
        <taxon>Bacilli</taxon>
        <taxon>Bacillales</taxon>
        <taxon>Bacillaceae</taxon>
        <taxon>Gracilibacillus</taxon>
    </lineage>
</organism>
<dbReference type="PATRIC" id="fig|1308866.3.peg.2833"/>
<proteinExistence type="predicted"/>
<feature type="transmembrane region" description="Helical" evidence="1">
    <location>
        <begin position="7"/>
        <end position="31"/>
    </location>
</feature>
<evidence type="ECO:0000313" key="2">
    <source>
        <dbReference type="EMBL" id="ENH95840.1"/>
    </source>
</evidence>
<dbReference type="EMBL" id="APML01000072">
    <property type="protein sequence ID" value="ENH95840.1"/>
    <property type="molecule type" value="Genomic_DNA"/>
</dbReference>
<dbReference type="STRING" id="1308866.J416_14046"/>
<keyword evidence="3" id="KW-1185">Reference proteome</keyword>
<keyword evidence="1" id="KW-0472">Membrane</keyword>
<feature type="transmembrane region" description="Helical" evidence="1">
    <location>
        <begin position="60"/>
        <end position="82"/>
    </location>
</feature>
<accession>N4WMU5</accession>
<keyword evidence="1" id="KW-0812">Transmembrane</keyword>
<dbReference type="Proteomes" id="UP000012283">
    <property type="component" value="Unassembled WGS sequence"/>
</dbReference>
<comment type="caution">
    <text evidence="2">The sequence shown here is derived from an EMBL/GenBank/DDBJ whole genome shotgun (WGS) entry which is preliminary data.</text>
</comment>
<reference evidence="2 3" key="1">
    <citation type="submission" date="2013-03" db="EMBL/GenBank/DDBJ databases">
        <title>Draft genome sequence of Gracibacillus halophilus YIM-C55.5, a moderately halophilic and thermophilic organism from the Xiaochaidamu salt lake.</title>
        <authorList>
            <person name="Sugumar T."/>
            <person name="Polireddy D.R."/>
            <person name="Antony A."/>
            <person name="Madhava Y.R."/>
            <person name="Sivakumar N."/>
        </authorList>
    </citation>
    <scope>NUCLEOTIDE SEQUENCE [LARGE SCALE GENOMIC DNA]</scope>
    <source>
        <strain evidence="2 3">YIM-C55.5</strain>
    </source>
</reference>
<keyword evidence="1" id="KW-1133">Transmembrane helix</keyword>